<dbReference type="RefSeq" id="WP_144260854.1">
    <property type="nucleotide sequence ID" value="NZ_QMDX01000002.1"/>
</dbReference>
<keyword evidence="7" id="KW-1185">Reference proteome</keyword>
<dbReference type="PROSITE" id="PS51257">
    <property type="entry name" value="PROKAR_LIPOPROTEIN"/>
    <property type="match status" value="1"/>
</dbReference>
<evidence type="ECO:0000259" key="5">
    <source>
        <dbReference type="Pfam" id="PF00413"/>
    </source>
</evidence>
<dbReference type="SUPFAM" id="SSF55486">
    <property type="entry name" value="Metalloproteases ('zincins'), catalytic domain"/>
    <property type="match status" value="1"/>
</dbReference>
<evidence type="ECO:0000313" key="7">
    <source>
        <dbReference type="Proteomes" id="UP000319894"/>
    </source>
</evidence>
<accession>A0A554NEI5</accession>
<dbReference type="GO" id="GO:0004222">
    <property type="term" value="F:metalloendopeptidase activity"/>
    <property type="evidence" value="ECO:0007669"/>
    <property type="project" value="InterPro"/>
</dbReference>
<dbReference type="InterPro" id="IPR024079">
    <property type="entry name" value="MetalloPept_cat_dom_sf"/>
</dbReference>
<evidence type="ECO:0000256" key="1">
    <source>
        <dbReference type="ARBA" id="ARBA00022670"/>
    </source>
</evidence>
<dbReference type="Pfam" id="PF00413">
    <property type="entry name" value="Peptidase_M10"/>
    <property type="match status" value="1"/>
</dbReference>
<evidence type="ECO:0000256" key="3">
    <source>
        <dbReference type="ARBA" id="ARBA00022801"/>
    </source>
</evidence>
<keyword evidence="4" id="KW-0862">Zinc</keyword>
<dbReference type="GO" id="GO:0006508">
    <property type="term" value="P:proteolysis"/>
    <property type="evidence" value="ECO:0007669"/>
    <property type="project" value="UniProtKB-KW"/>
</dbReference>
<keyword evidence="3" id="KW-0378">Hydrolase</keyword>
<evidence type="ECO:0000256" key="4">
    <source>
        <dbReference type="ARBA" id="ARBA00022833"/>
    </source>
</evidence>
<organism evidence="6 7">
    <name type="scientific">Haloglomus irregulare</name>
    <dbReference type="NCBI Taxonomy" id="2234134"/>
    <lineage>
        <taxon>Archaea</taxon>
        <taxon>Methanobacteriati</taxon>
        <taxon>Methanobacteriota</taxon>
        <taxon>Stenosarchaea group</taxon>
        <taxon>Halobacteria</taxon>
        <taxon>Halobacteriales</taxon>
        <taxon>Natronomonadaceae</taxon>
        <taxon>Haloglomus</taxon>
    </lineage>
</organism>
<dbReference type="GO" id="GO:0008270">
    <property type="term" value="F:zinc ion binding"/>
    <property type="evidence" value="ECO:0007669"/>
    <property type="project" value="InterPro"/>
</dbReference>
<reference evidence="6 7" key="1">
    <citation type="submission" date="2018-06" db="EMBL/GenBank/DDBJ databases">
        <title>Natronomonas sp. F16-60 a new haloarchaeon isolated from a solar saltern of Isla Cristina, Huelva, Spain.</title>
        <authorList>
            <person name="Duran-Viseras A."/>
            <person name="Sanchez-Porro C."/>
            <person name="Ventosa A."/>
        </authorList>
    </citation>
    <scope>NUCLEOTIDE SEQUENCE [LARGE SCALE GENOMIC DNA]</scope>
    <source>
        <strain evidence="6 7">F16-60</strain>
    </source>
</reference>
<keyword evidence="2" id="KW-0479">Metal-binding</keyword>
<proteinExistence type="predicted"/>
<dbReference type="GO" id="GO:0031012">
    <property type="term" value="C:extracellular matrix"/>
    <property type="evidence" value="ECO:0007669"/>
    <property type="project" value="InterPro"/>
</dbReference>
<gene>
    <name evidence="6" type="ORF">DP107_03890</name>
</gene>
<dbReference type="InParanoid" id="A0A554NEI5"/>
<evidence type="ECO:0000313" key="6">
    <source>
        <dbReference type="EMBL" id="TSD15410.1"/>
    </source>
</evidence>
<sequence length="340" mass="36172">MTRRLGPALVAALLVLSGCTGPLGLGVSDAGDGASAEPTWAGDVDNPYRKGTLVVAVATPGNESREFTPLVREALAYWGANSEQYAGYPIDYRLAPNATDPDVRVRFVESVGECGTEEHAAGCAPVIAEPGQFDPPVDVRISTGFSDESTVQVLKHEFGHSLGLDHGDAPNGVMQATSTLTTPPRTNATERALAWTDPELSVYVDVSALPPGERDEARRQVDGALGYYADGADGTIPGNVSFVRTDNRTAADVTVRATEESRCGTASGSCGYIEGTDPDGDGARETYTRLEVTVTDLDTEAIGWHVGRWLGIGFGLEGEEYPEPLRESASYGERRSDWWT</sequence>
<dbReference type="Proteomes" id="UP000319894">
    <property type="component" value="Unassembled WGS sequence"/>
</dbReference>
<protein>
    <submittedName>
        <fullName evidence="6">Matrixin</fullName>
    </submittedName>
</protein>
<dbReference type="OrthoDB" id="9634at2157"/>
<comment type="caution">
    <text evidence="6">The sequence shown here is derived from an EMBL/GenBank/DDBJ whole genome shotgun (WGS) entry which is preliminary data.</text>
</comment>
<keyword evidence="1" id="KW-0645">Protease</keyword>
<evidence type="ECO:0000256" key="2">
    <source>
        <dbReference type="ARBA" id="ARBA00022723"/>
    </source>
</evidence>
<feature type="domain" description="Peptidase M10 metallopeptidase" evidence="5">
    <location>
        <begin position="147"/>
        <end position="180"/>
    </location>
</feature>
<dbReference type="InterPro" id="IPR001818">
    <property type="entry name" value="Pept_M10_metallopeptidase"/>
</dbReference>
<dbReference type="AlphaFoldDB" id="A0A554NEI5"/>
<name>A0A554NEI5_9EURY</name>
<dbReference type="EMBL" id="QMDX01000002">
    <property type="protein sequence ID" value="TSD15410.1"/>
    <property type="molecule type" value="Genomic_DNA"/>
</dbReference>
<dbReference type="Gene3D" id="3.40.390.10">
    <property type="entry name" value="Collagenase (Catalytic Domain)"/>
    <property type="match status" value="1"/>
</dbReference>